<evidence type="ECO:0000256" key="9">
    <source>
        <dbReference type="ARBA" id="ARBA00022679"/>
    </source>
</evidence>
<dbReference type="UniPathway" id="UPA00193"/>
<feature type="binding site" evidence="11">
    <location>
        <position position="245"/>
    </location>
    <ligand>
        <name>(6S)-5,6,7,8-tetrahydrofolate</name>
        <dbReference type="ChEBI" id="CHEBI:57453"/>
    </ligand>
</feature>
<feature type="site" description="Plays an important role in substrate specificity" evidence="11">
    <location>
        <position position="228"/>
    </location>
</feature>
<evidence type="ECO:0000256" key="8">
    <source>
        <dbReference type="ARBA" id="ARBA00022605"/>
    </source>
</evidence>
<dbReference type="GO" id="GO:0035999">
    <property type="term" value="P:tetrahydrofolate interconversion"/>
    <property type="evidence" value="ECO:0007669"/>
    <property type="project" value="UniProtKB-UniRule"/>
</dbReference>
<comment type="catalytic activity">
    <reaction evidence="1 11">
        <text>(6R)-5,10-methylene-5,6,7,8-tetrahydrofolate + glycine + H2O = (6S)-5,6,7,8-tetrahydrofolate + L-serine</text>
        <dbReference type="Rhea" id="RHEA:15481"/>
        <dbReference type="ChEBI" id="CHEBI:15377"/>
        <dbReference type="ChEBI" id="CHEBI:15636"/>
        <dbReference type="ChEBI" id="CHEBI:33384"/>
        <dbReference type="ChEBI" id="CHEBI:57305"/>
        <dbReference type="ChEBI" id="CHEBI:57453"/>
        <dbReference type="EC" id="2.1.2.1"/>
    </reaction>
</comment>
<feature type="binding site" evidence="11">
    <location>
        <begin position="354"/>
        <end position="356"/>
    </location>
    <ligand>
        <name>(6S)-5,6,7,8-tetrahydrofolate</name>
        <dbReference type="ChEBI" id="CHEBI:57453"/>
    </ligand>
</feature>
<accession>A0A0B2U805</accession>
<dbReference type="GO" id="GO:0005829">
    <property type="term" value="C:cytosol"/>
    <property type="evidence" value="ECO:0007669"/>
    <property type="project" value="TreeGrafter"/>
</dbReference>
<feature type="domain" description="Serine hydroxymethyltransferase-like" evidence="13">
    <location>
        <begin position="8"/>
        <end position="385"/>
    </location>
</feature>
<comment type="caution">
    <text evidence="14">The sequence shown here is derived from an EMBL/GenBank/DDBJ whole genome shotgun (WGS) entry which is preliminary data.</text>
</comment>
<gene>
    <name evidence="11 14" type="primary">glyA</name>
    <name evidence="14" type="ORF">DH17_16515</name>
</gene>
<evidence type="ECO:0000313" key="14">
    <source>
        <dbReference type="EMBL" id="KHN67116.1"/>
    </source>
</evidence>
<keyword evidence="8 11" id="KW-0028">Amino-acid biosynthesis</keyword>
<organism evidence="14 15">
    <name type="scientific">Acinetobacter oleivorans</name>
    <dbReference type="NCBI Taxonomy" id="1148157"/>
    <lineage>
        <taxon>Bacteria</taxon>
        <taxon>Pseudomonadati</taxon>
        <taxon>Pseudomonadota</taxon>
        <taxon>Gammaproteobacteria</taxon>
        <taxon>Moraxellales</taxon>
        <taxon>Moraxellaceae</taxon>
        <taxon>Acinetobacter</taxon>
    </lineage>
</organism>
<evidence type="ECO:0000256" key="1">
    <source>
        <dbReference type="ARBA" id="ARBA00001528"/>
    </source>
</evidence>
<dbReference type="InterPro" id="IPR001085">
    <property type="entry name" value="Ser_HO-MeTrfase"/>
</dbReference>
<dbReference type="EMBL" id="JHQK01000006">
    <property type="protein sequence ID" value="KHN67116.1"/>
    <property type="molecule type" value="Genomic_DNA"/>
</dbReference>
<dbReference type="GO" id="GO:0004372">
    <property type="term" value="F:glycine hydroxymethyltransferase activity"/>
    <property type="evidence" value="ECO:0007669"/>
    <property type="project" value="UniProtKB-UniRule"/>
</dbReference>
<dbReference type="Pfam" id="PF00464">
    <property type="entry name" value="SHMT"/>
    <property type="match status" value="1"/>
</dbReference>
<keyword evidence="6 11" id="KW-0963">Cytoplasm</keyword>
<dbReference type="Proteomes" id="UP000031012">
    <property type="component" value="Unassembled WGS sequence"/>
</dbReference>
<evidence type="ECO:0000256" key="10">
    <source>
        <dbReference type="ARBA" id="ARBA00022898"/>
    </source>
</evidence>
<feature type="binding site" evidence="11">
    <location>
        <position position="120"/>
    </location>
    <ligand>
        <name>(6S)-5,6,7,8-tetrahydrofolate</name>
        <dbReference type="ChEBI" id="CHEBI:57453"/>
    </ligand>
</feature>
<evidence type="ECO:0000313" key="15">
    <source>
        <dbReference type="Proteomes" id="UP000031012"/>
    </source>
</evidence>
<dbReference type="Gene3D" id="3.40.640.10">
    <property type="entry name" value="Type I PLP-dependent aspartate aminotransferase-like (Major domain)"/>
    <property type="match status" value="1"/>
</dbReference>
<dbReference type="UniPathway" id="UPA00288">
    <property type="reaction ID" value="UER01023"/>
</dbReference>
<dbReference type="InterPro" id="IPR039429">
    <property type="entry name" value="SHMT-like_dom"/>
</dbReference>
<dbReference type="CDD" id="cd00378">
    <property type="entry name" value="SHMT"/>
    <property type="match status" value="1"/>
</dbReference>
<evidence type="ECO:0000256" key="11">
    <source>
        <dbReference type="HAMAP-Rule" id="MF_00051"/>
    </source>
</evidence>
<evidence type="ECO:0000256" key="5">
    <source>
        <dbReference type="ARBA" id="ARBA00011738"/>
    </source>
</evidence>
<comment type="subcellular location">
    <subcellularLocation>
        <location evidence="3 11">Cytoplasm</location>
    </subcellularLocation>
</comment>
<protein>
    <recommendedName>
        <fullName evidence="11">Serine hydroxymethyltransferase</fullName>
        <shortName evidence="11">SHMT</shortName>
        <shortName evidence="11">Serine methylase</shortName>
        <ecNumber evidence="11">2.1.2.1</ecNumber>
    </recommendedName>
</protein>
<dbReference type="Gene3D" id="3.90.1150.10">
    <property type="entry name" value="Aspartate Aminotransferase, domain 1"/>
    <property type="match status" value="1"/>
</dbReference>
<proteinExistence type="inferred from homology"/>
<dbReference type="InterPro" id="IPR015421">
    <property type="entry name" value="PyrdxlP-dep_Trfase_major"/>
</dbReference>
<keyword evidence="10 11" id="KW-0663">Pyridoxal phosphate</keyword>
<feature type="binding site" evidence="11">
    <location>
        <begin position="124"/>
        <end position="126"/>
    </location>
    <ligand>
        <name>(6S)-5,6,7,8-tetrahydrofolate</name>
        <dbReference type="ChEBI" id="CHEBI:57453"/>
    </ligand>
</feature>
<evidence type="ECO:0000256" key="2">
    <source>
        <dbReference type="ARBA" id="ARBA00001933"/>
    </source>
</evidence>
<dbReference type="PANTHER" id="PTHR11680">
    <property type="entry name" value="SERINE HYDROXYMETHYLTRANSFERASE"/>
    <property type="match status" value="1"/>
</dbReference>
<evidence type="ECO:0000256" key="4">
    <source>
        <dbReference type="ARBA" id="ARBA00006376"/>
    </source>
</evidence>
<keyword evidence="9 11" id="KW-0808">Transferase</keyword>
<evidence type="ECO:0000256" key="3">
    <source>
        <dbReference type="ARBA" id="ARBA00004496"/>
    </source>
</evidence>
<dbReference type="PANTHER" id="PTHR11680:SF50">
    <property type="entry name" value="SERINE HYDROXYMETHYLTRANSFERASE"/>
    <property type="match status" value="1"/>
</dbReference>
<dbReference type="HAMAP" id="MF_00051">
    <property type="entry name" value="SHMT"/>
    <property type="match status" value="1"/>
</dbReference>
<dbReference type="PROSITE" id="PS00096">
    <property type="entry name" value="SHMT"/>
    <property type="match status" value="1"/>
</dbReference>
<evidence type="ECO:0000256" key="6">
    <source>
        <dbReference type="ARBA" id="ARBA00022490"/>
    </source>
</evidence>
<comment type="pathway">
    <text evidence="11">Amino-acid biosynthesis; glycine biosynthesis; glycine from L-serine: step 1/1.</text>
</comment>
<dbReference type="GO" id="GO:0019264">
    <property type="term" value="P:glycine biosynthetic process from serine"/>
    <property type="evidence" value="ECO:0007669"/>
    <property type="project" value="UniProtKB-UniRule"/>
</dbReference>
<dbReference type="FunFam" id="3.90.1150.10:FF:000003">
    <property type="entry name" value="Serine hydroxymethyltransferase"/>
    <property type="match status" value="1"/>
</dbReference>
<dbReference type="SUPFAM" id="SSF53383">
    <property type="entry name" value="PLP-dependent transferases"/>
    <property type="match status" value="1"/>
</dbReference>
<dbReference type="GO" id="GO:0008168">
    <property type="term" value="F:methyltransferase activity"/>
    <property type="evidence" value="ECO:0007669"/>
    <property type="project" value="UniProtKB-KW"/>
</dbReference>
<dbReference type="InterPro" id="IPR015424">
    <property type="entry name" value="PyrdxlP-dep_Trfase"/>
</dbReference>
<dbReference type="InterPro" id="IPR049943">
    <property type="entry name" value="Ser_HO-MeTrfase-like"/>
</dbReference>
<dbReference type="AlphaFoldDB" id="A0A0B2U805"/>
<keyword evidence="14" id="KW-0489">Methyltransferase</keyword>
<evidence type="ECO:0000256" key="12">
    <source>
        <dbReference type="PIRSR" id="PIRSR000412-50"/>
    </source>
</evidence>
<name>A0A0B2U805_9GAMM</name>
<evidence type="ECO:0000259" key="13">
    <source>
        <dbReference type="Pfam" id="PF00464"/>
    </source>
</evidence>
<dbReference type="PIRSF" id="PIRSF000412">
    <property type="entry name" value="SHMT"/>
    <property type="match status" value="1"/>
</dbReference>
<dbReference type="InterPro" id="IPR019798">
    <property type="entry name" value="Ser_HO-MeTrfase_PLP_BS"/>
</dbReference>
<feature type="modified residue" description="N6-(pyridoxal phosphate)lysine" evidence="11 12">
    <location>
        <position position="229"/>
    </location>
</feature>
<dbReference type="NCBIfam" id="NF000586">
    <property type="entry name" value="PRK00011.1"/>
    <property type="match status" value="1"/>
</dbReference>
<comment type="similarity">
    <text evidence="4 11">Belongs to the SHMT family.</text>
</comment>
<dbReference type="GO" id="GO:0030170">
    <property type="term" value="F:pyridoxal phosphate binding"/>
    <property type="evidence" value="ECO:0007669"/>
    <property type="project" value="UniProtKB-UniRule"/>
</dbReference>
<reference evidence="14 15" key="1">
    <citation type="submission" date="2014-03" db="EMBL/GenBank/DDBJ databases">
        <title>Genome sequence of the diesel-degrader and plant-growth promoter Acinetobacter oleivorans PF-1 isolated from the roots of poplar tree.</title>
        <authorList>
            <person name="Gkorezis P."/>
            <person name="van Hamme J."/>
            <person name="Rineau F."/>
            <person name="Vangronsveld J."/>
            <person name="Francetti A."/>
        </authorList>
    </citation>
    <scope>NUCLEOTIDE SEQUENCE [LARGE SCALE GENOMIC DNA]</scope>
    <source>
        <strain evidence="14 15">PF1</strain>
    </source>
</reference>
<dbReference type="EC" id="2.1.2.1" evidence="11"/>
<dbReference type="InterPro" id="IPR015422">
    <property type="entry name" value="PyrdxlP-dep_Trfase_small"/>
</dbReference>
<dbReference type="FunFam" id="3.40.640.10:FF:000001">
    <property type="entry name" value="Serine hydroxymethyltransferase"/>
    <property type="match status" value="1"/>
</dbReference>
<comment type="function">
    <text evidence="11">Catalyzes the reversible interconversion of serine and glycine with tetrahydrofolate (THF) serving as the one-carbon carrier. This reaction serves as the major source of one-carbon groups required for the biosynthesis of purines, thymidylate, methionine, and other important biomolecules. Also exhibits THF-independent aldolase activity toward beta-hydroxyamino acids, producing glycine and aldehydes, via a retro-aldol mechanism.</text>
</comment>
<keyword evidence="7 11" id="KW-0554">One-carbon metabolism</keyword>
<comment type="cofactor">
    <cofactor evidence="2 11 12">
        <name>pyridoxal 5'-phosphate</name>
        <dbReference type="ChEBI" id="CHEBI:597326"/>
    </cofactor>
</comment>
<dbReference type="GO" id="GO:0032259">
    <property type="term" value="P:methylation"/>
    <property type="evidence" value="ECO:0007669"/>
    <property type="project" value="UniProtKB-KW"/>
</dbReference>
<sequence length="417" mass="45053">MFANISISEFDPELAQAIASEGERQEAHIELIASENYCSPAVMEAQGSKLTNKYAEGYPGKRYYGGCEYVDIIEQMAIDRAKELFGADYANVQPHAGSQANSAVYLALLNPGDTVLGMSLAHGGHLTHGAKVSFSGKTYNAVQYGLNSETGEIDYEEVERLALEHKPRMIVAGFSAYSRVVDWQRFRDIADKVGAYLFVDMAHVAGLVAAGVYPNPVQIADVTTTTTHKTLRGPRSGLILAKANEEIEKKLQSAVFPGNQGGPLMHAIAAKAICFKEAMSDDFKTYQQQVVKNAQAMAEVLIARGYDVVSGGTDNHLFLLSLIKQDVTGKEADAWLGAAHITVNKNSVPNDPRSPFVTSGIRIGTPAVTTRGFGEAEVRELAGWIADVIDSKGDEKVIADVKTKVETVCAKFPVYAQ</sequence>
<evidence type="ECO:0000256" key="7">
    <source>
        <dbReference type="ARBA" id="ARBA00022563"/>
    </source>
</evidence>
<comment type="pathway">
    <text evidence="11">One-carbon metabolism; tetrahydrofolate interconversion.</text>
</comment>
<comment type="subunit">
    <text evidence="5 11">Homodimer.</text>
</comment>